<accession>A0A162AS46</accession>
<protein>
    <submittedName>
        <fullName evidence="2">Uncharacterized protein</fullName>
    </submittedName>
</protein>
<feature type="transmembrane region" description="Helical" evidence="1">
    <location>
        <begin position="137"/>
        <end position="159"/>
    </location>
</feature>
<evidence type="ECO:0000313" key="2">
    <source>
        <dbReference type="EMBL" id="KZN57619.1"/>
    </source>
</evidence>
<feature type="transmembrane region" description="Helical" evidence="1">
    <location>
        <begin position="96"/>
        <end position="117"/>
    </location>
</feature>
<dbReference type="EMBL" id="AUYC01000095">
    <property type="protein sequence ID" value="KZN57619.1"/>
    <property type="molecule type" value="Genomic_DNA"/>
</dbReference>
<feature type="transmembrane region" description="Helical" evidence="1">
    <location>
        <begin position="37"/>
        <end position="54"/>
    </location>
</feature>
<name>A0A162AS46_9GAMM</name>
<proteinExistence type="predicted"/>
<keyword evidence="1" id="KW-0812">Transmembrane</keyword>
<dbReference type="PATRIC" id="fig|1365248.3.peg.5430"/>
<evidence type="ECO:0000313" key="3">
    <source>
        <dbReference type="Proteomes" id="UP000076486"/>
    </source>
</evidence>
<keyword evidence="1" id="KW-0472">Membrane</keyword>
<dbReference type="AlphaFoldDB" id="A0A162AS46"/>
<sequence>MFPEYINKLHELNTWIWLLSIIAPTAMYFLKAGSQSYFIGAGVWIVSQFINLRIEPYLSQFVDESRDHLVYWYGTWAAINALCIFAIYLAHLRRNVAVGFTSISIMFAYAGLFLLQLIRHLELEITGTNYFSKTYTIGINTGNVVITLLISAPLLVYIWKYKLRQRNQNV</sequence>
<evidence type="ECO:0000256" key="1">
    <source>
        <dbReference type="SAM" id="Phobius"/>
    </source>
</evidence>
<feature type="transmembrane region" description="Helical" evidence="1">
    <location>
        <begin position="69"/>
        <end position="89"/>
    </location>
</feature>
<dbReference type="Proteomes" id="UP000076486">
    <property type="component" value="Unassembled WGS sequence"/>
</dbReference>
<comment type="caution">
    <text evidence="2">The sequence shown here is derived from an EMBL/GenBank/DDBJ whole genome shotgun (WGS) entry which is preliminary data.</text>
</comment>
<dbReference type="RefSeq" id="WP_063370398.1">
    <property type="nucleotide sequence ID" value="NZ_AUYC01000095.1"/>
</dbReference>
<reference evidence="2 3" key="1">
    <citation type="submission" date="2013-07" db="EMBL/GenBank/DDBJ databases">
        <title>Comparative Genomic and Metabolomic Analysis of Twelve Strains of Pseudoalteromonas luteoviolacea.</title>
        <authorList>
            <person name="Vynne N.G."/>
            <person name="Mansson M."/>
            <person name="Gram L."/>
        </authorList>
    </citation>
    <scope>NUCLEOTIDE SEQUENCE [LARGE SCALE GENOMIC DNA]</scope>
    <source>
        <strain evidence="2 3">CPMOR-1</strain>
    </source>
</reference>
<gene>
    <name evidence="2" type="ORF">N473_07015</name>
</gene>
<feature type="transmembrane region" description="Helical" evidence="1">
    <location>
        <begin position="12"/>
        <end position="30"/>
    </location>
</feature>
<keyword evidence="1" id="KW-1133">Transmembrane helix</keyword>
<organism evidence="2 3">
    <name type="scientific">Pseudoalteromonas luteoviolacea CPMOR-1</name>
    <dbReference type="NCBI Taxonomy" id="1365248"/>
    <lineage>
        <taxon>Bacteria</taxon>
        <taxon>Pseudomonadati</taxon>
        <taxon>Pseudomonadota</taxon>
        <taxon>Gammaproteobacteria</taxon>
        <taxon>Alteromonadales</taxon>
        <taxon>Pseudoalteromonadaceae</taxon>
        <taxon>Pseudoalteromonas</taxon>
    </lineage>
</organism>